<dbReference type="PANTHER" id="PTHR45765">
    <property type="entry name" value="METHIONINE--TRNA LIGASE"/>
    <property type="match status" value="1"/>
</dbReference>
<dbReference type="GO" id="GO:0005829">
    <property type="term" value="C:cytosol"/>
    <property type="evidence" value="ECO:0007669"/>
    <property type="project" value="TreeGrafter"/>
</dbReference>
<dbReference type="Pfam" id="PF09334">
    <property type="entry name" value="tRNA-synt_1g"/>
    <property type="match status" value="1"/>
</dbReference>
<evidence type="ECO:0000256" key="1">
    <source>
        <dbReference type="ARBA" id="ARBA00022598"/>
    </source>
</evidence>
<keyword evidence="3 7" id="KW-0067">ATP-binding</keyword>
<dbReference type="InterPro" id="IPR023458">
    <property type="entry name" value="Met-tRNA_ligase_1"/>
</dbReference>
<evidence type="ECO:0000256" key="4">
    <source>
        <dbReference type="ARBA" id="ARBA00022917"/>
    </source>
</evidence>
<comment type="caution">
    <text evidence="9">The sequence shown here is derived from an EMBL/GenBank/DDBJ whole genome shotgun (WGS) entry which is preliminary data.</text>
</comment>
<reference evidence="9 10" key="1">
    <citation type="journal article" date="2018" name="Int. J. Syst. Evol. Microbiol.">
        <title>Whole-genome-based revisit of Photorhabdus phylogeny: proposal for the elevation of most Photorhabdus subspecies to the species level and description of one novel species Photorhabdus bodei sp. nov., and one novel subspecies Photorhabdus laumondii subsp. clarkei subsp. nov.</title>
        <authorList>
            <person name="Machado R.A.R."/>
            <person name="Wuthrich D."/>
            <person name="Kuhnert P."/>
            <person name="Arce C.C.M."/>
            <person name="Thonen L."/>
            <person name="Ruiz C."/>
            <person name="Zhang X."/>
            <person name="Robert C.A.M."/>
            <person name="Karimi J."/>
            <person name="Kamali S."/>
            <person name="Ma J."/>
            <person name="Bruggmann R."/>
            <person name="Erb M."/>
        </authorList>
    </citation>
    <scope>NUCLEOTIDE SEQUENCE [LARGE SCALE GENOMIC DNA]</scope>
    <source>
        <strain evidence="9 10">BOJ-47</strain>
    </source>
</reference>
<dbReference type="AlphaFoldDB" id="A0A329VG70"/>
<evidence type="ECO:0000256" key="2">
    <source>
        <dbReference type="ARBA" id="ARBA00022741"/>
    </source>
</evidence>
<gene>
    <name evidence="9" type="ORF">CKY01_14880</name>
</gene>
<name>A0A329VG70_9GAMM</name>
<keyword evidence="2 7" id="KW-0547">Nucleotide-binding</keyword>
<evidence type="ECO:0000313" key="9">
    <source>
        <dbReference type="EMBL" id="RAW89002.1"/>
    </source>
</evidence>
<dbReference type="GO" id="GO:0004825">
    <property type="term" value="F:methionine-tRNA ligase activity"/>
    <property type="evidence" value="ECO:0007669"/>
    <property type="project" value="UniProtKB-EC"/>
</dbReference>
<sequence>MVGQGKYIELSYPTRAGLIMNKYIVTITPPTPNGDLHVGHIAGPFLSADIFTRTQRLKGEKCYLISYSDDYQSYLQRKAEEIGISAPALAKENSKKIQESLSLIDIKLDHWLESYDNRYFEDAVKMLYHSCLDQGIIAPKVSLEPYCEKCEKWGYEAFARGECNHCGESSDPSQCESCAMAPDAFEMKNLRCILCNANVVYKHVERNFLLLPVIAEKLKEKILSSPMRPQLTAWVEEVFAHGIKEWGVTRPNESGLKLYSDENHRIHTWFMGLAGYLATLKELSEKNADTESPYDLIYDDNTYMVNFLGMDCSYSHILAYPAQILLNDELHFKHAFYTNFFLKLDGKDFSTSRNHAIWVKDIVKNACSDSVRFYVSLISPEHDSENFVVEEFWTWRNHIFNYLLPKISDNLEKMNSDNITSPIVLSESETKIIERWQTYSRYDNFSIKEIAAELMEMLDLLNAKLNYNILDKNLAILFAILSEPIIPKTSQKLKEYITHHDIEAFCSLLNLSRPGV</sequence>
<comment type="catalytic activity">
    <reaction evidence="6">
        <text>tRNA(Met) + L-methionine + ATP = L-methionyl-tRNA(Met) + AMP + diphosphate</text>
        <dbReference type="Rhea" id="RHEA:13481"/>
        <dbReference type="Rhea" id="RHEA-COMP:9667"/>
        <dbReference type="Rhea" id="RHEA-COMP:9698"/>
        <dbReference type="ChEBI" id="CHEBI:30616"/>
        <dbReference type="ChEBI" id="CHEBI:33019"/>
        <dbReference type="ChEBI" id="CHEBI:57844"/>
        <dbReference type="ChEBI" id="CHEBI:78442"/>
        <dbReference type="ChEBI" id="CHEBI:78530"/>
        <dbReference type="ChEBI" id="CHEBI:456215"/>
        <dbReference type="EC" id="6.1.1.10"/>
    </reaction>
</comment>
<dbReference type="PROSITE" id="PS00178">
    <property type="entry name" value="AA_TRNA_LIGASE_I"/>
    <property type="match status" value="1"/>
</dbReference>
<evidence type="ECO:0000256" key="7">
    <source>
        <dbReference type="RuleBase" id="RU363039"/>
    </source>
</evidence>
<evidence type="ECO:0000259" key="8">
    <source>
        <dbReference type="Pfam" id="PF09334"/>
    </source>
</evidence>
<dbReference type="InterPro" id="IPR029038">
    <property type="entry name" value="MetRS_Zn"/>
</dbReference>
<dbReference type="EMBL" id="NSCI01000021">
    <property type="protein sequence ID" value="RAW89002.1"/>
    <property type="molecule type" value="Genomic_DNA"/>
</dbReference>
<keyword evidence="4 7" id="KW-0648">Protein biosynthesis</keyword>
<evidence type="ECO:0000256" key="3">
    <source>
        <dbReference type="ARBA" id="ARBA00022840"/>
    </source>
</evidence>
<protein>
    <submittedName>
        <fullName evidence="9">Methionine--tRNA ligase</fullName>
    </submittedName>
</protein>
<dbReference type="GO" id="GO:0005524">
    <property type="term" value="F:ATP binding"/>
    <property type="evidence" value="ECO:0007669"/>
    <property type="project" value="UniProtKB-KW"/>
</dbReference>
<proteinExistence type="inferred from homology"/>
<keyword evidence="5 7" id="KW-0030">Aminoacyl-tRNA synthetase</keyword>
<feature type="domain" description="Methionyl/Leucyl tRNA synthetase" evidence="8">
    <location>
        <begin position="24"/>
        <end position="397"/>
    </location>
</feature>
<dbReference type="Gene3D" id="3.40.50.620">
    <property type="entry name" value="HUPs"/>
    <property type="match status" value="1"/>
</dbReference>
<dbReference type="SUPFAM" id="SSF52374">
    <property type="entry name" value="Nucleotidylyl transferase"/>
    <property type="match status" value="1"/>
</dbReference>
<organism evidence="9 10">
    <name type="scientific">Photorhabdus laumondii subsp. clarkei</name>
    <dbReference type="NCBI Taxonomy" id="2029685"/>
    <lineage>
        <taxon>Bacteria</taxon>
        <taxon>Pseudomonadati</taxon>
        <taxon>Pseudomonadota</taxon>
        <taxon>Gammaproteobacteria</taxon>
        <taxon>Enterobacterales</taxon>
        <taxon>Morganellaceae</taxon>
        <taxon>Photorhabdus</taxon>
    </lineage>
</organism>
<evidence type="ECO:0000256" key="5">
    <source>
        <dbReference type="ARBA" id="ARBA00023146"/>
    </source>
</evidence>
<dbReference type="PANTHER" id="PTHR45765:SF1">
    <property type="entry name" value="METHIONINE--TRNA LIGASE, CYTOPLASMIC"/>
    <property type="match status" value="1"/>
</dbReference>
<dbReference type="GO" id="GO:0006431">
    <property type="term" value="P:methionyl-tRNA aminoacylation"/>
    <property type="evidence" value="ECO:0007669"/>
    <property type="project" value="TreeGrafter"/>
</dbReference>
<dbReference type="Gene3D" id="2.20.28.20">
    <property type="entry name" value="Methionyl-tRNA synthetase, Zn-domain"/>
    <property type="match status" value="1"/>
</dbReference>
<comment type="similarity">
    <text evidence="7">Belongs to the class-I aminoacyl-tRNA synthetase family.</text>
</comment>
<dbReference type="InterPro" id="IPR014729">
    <property type="entry name" value="Rossmann-like_a/b/a_fold"/>
</dbReference>
<accession>A0A329VG70</accession>
<evidence type="ECO:0000313" key="10">
    <source>
        <dbReference type="Proteomes" id="UP000250870"/>
    </source>
</evidence>
<keyword evidence="1 7" id="KW-0436">Ligase</keyword>
<dbReference type="InterPro" id="IPR015413">
    <property type="entry name" value="Methionyl/Leucyl_tRNA_Synth"/>
</dbReference>
<dbReference type="Proteomes" id="UP000250870">
    <property type="component" value="Unassembled WGS sequence"/>
</dbReference>
<dbReference type="InterPro" id="IPR001412">
    <property type="entry name" value="aa-tRNA-synth_I_CS"/>
</dbReference>
<dbReference type="NCBIfam" id="NF008859">
    <property type="entry name" value="PRK11893.2-1"/>
    <property type="match status" value="1"/>
</dbReference>
<evidence type="ECO:0000256" key="6">
    <source>
        <dbReference type="ARBA" id="ARBA00047364"/>
    </source>
</evidence>